<evidence type="ECO:0000313" key="1">
    <source>
        <dbReference type="EMBL" id="JAH52036.1"/>
    </source>
</evidence>
<dbReference type="EMBL" id="GBXM01053846">
    <property type="protein sequence ID" value="JAH54731.1"/>
    <property type="molecule type" value="Transcribed_RNA"/>
</dbReference>
<reference evidence="1" key="1">
    <citation type="submission" date="2014-11" db="EMBL/GenBank/DDBJ databases">
        <authorList>
            <person name="Amaro Gonzalez C."/>
        </authorList>
    </citation>
    <scope>NUCLEOTIDE SEQUENCE</scope>
</reference>
<dbReference type="EMBL" id="GBXM01054529">
    <property type="protein sequence ID" value="JAH54048.1"/>
    <property type="molecule type" value="Transcribed_RNA"/>
</dbReference>
<proteinExistence type="predicted"/>
<dbReference type="AlphaFoldDB" id="A0A0E9TEL6"/>
<reference evidence="1" key="2">
    <citation type="journal article" date="2015" name="Fish Shellfish Immunol.">
        <title>Early steps in the European eel (Anguilla anguilla)-Vibrio vulnificus interaction in the gills: Role of the RtxA13 toxin.</title>
        <authorList>
            <person name="Callol A."/>
            <person name="Pajuelo D."/>
            <person name="Ebbesson L."/>
            <person name="Teles M."/>
            <person name="MacKenzie S."/>
            <person name="Amaro C."/>
        </authorList>
    </citation>
    <scope>NUCLEOTIDE SEQUENCE</scope>
</reference>
<sequence>MFFWSVGTTFLPYFNISNHLKGSRALLHKFLSAELHNIT</sequence>
<accession>A0A0E9TEL6</accession>
<protein>
    <submittedName>
        <fullName evidence="1">Uncharacterized protein</fullName>
    </submittedName>
</protein>
<dbReference type="EMBL" id="GBXM01056541">
    <property type="protein sequence ID" value="JAH52036.1"/>
    <property type="molecule type" value="Transcribed_RNA"/>
</dbReference>
<name>A0A0E9TEL6_ANGAN</name>
<organism evidence="1">
    <name type="scientific">Anguilla anguilla</name>
    <name type="common">European freshwater eel</name>
    <name type="synonym">Muraena anguilla</name>
    <dbReference type="NCBI Taxonomy" id="7936"/>
    <lineage>
        <taxon>Eukaryota</taxon>
        <taxon>Metazoa</taxon>
        <taxon>Chordata</taxon>
        <taxon>Craniata</taxon>
        <taxon>Vertebrata</taxon>
        <taxon>Euteleostomi</taxon>
        <taxon>Actinopterygii</taxon>
        <taxon>Neopterygii</taxon>
        <taxon>Teleostei</taxon>
        <taxon>Anguilliformes</taxon>
        <taxon>Anguillidae</taxon>
        <taxon>Anguilla</taxon>
    </lineage>
</organism>